<dbReference type="OrthoDB" id="5293813at2759"/>
<reference evidence="2" key="1">
    <citation type="submission" date="2021-10" db="EMBL/GenBank/DDBJ databases">
        <authorList>
            <person name="Piombo E."/>
        </authorList>
    </citation>
    <scope>NUCLEOTIDE SEQUENCE</scope>
</reference>
<dbReference type="EMBL" id="CABFNO020001560">
    <property type="protein sequence ID" value="CAH0001472.1"/>
    <property type="molecule type" value="Genomic_DNA"/>
</dbReference>
<keyword evidence="3" id="KW-1185">Reference proteome</keyword>
<evidence type="ECO:0000313" key="2">
    <source>
        <dbReference type="EMBL" id="CAH0001472.1"/>
    </source>
</evidence>
<sequence length="367" mass="38137">MRFIPSLIAASVVLAEVVAAGAKVPRAFGVPSDDGFPNPSPQQILDISQRAKGKLPDGATPSSLPAGTVTTLQLIAFNELFETAFFSSLINNITNGVDGYTDAPNGAVEILTAVLAQEELHALGAVSILKAAGAFAPSPCQYQFPVAKIGDAVALAETFTAVVLGALQGAGKQFALDGVADFVQLIASVIGQEGEQNGFYRLLLNRIPSEKPFLTFVPAPYAFSALQLFVVPGSCPFPLSDINLPIFPTLAVNGGPVAVIQPNDQTLSFSADLSTSPNAQQYIGGDGSGLYVTYTIGQQQPVSVSITNVQWQGSVISFSAQFPYSANQADGFSHGALTTTSNPSSFDALVQCTLAAPAVIQVNNNIV</sequence>
<dbReference type="Proteomes" id="UP000754883">
    <property type="component" value="Unassembled WGS sequence"/>
</dbReference>
<organism evidence="2 3">
    <name type="scientific">Clonostachys byssicola</name>
    <dbReference type="NCBI Taxonomy" id="160290"/>
    <lineage>
        <taxon>Eukaryota</taxon>
        <taxon>Fungi</taxon>
        <taxon>Dikarya</taxon>
        <taxon>Ascomycota</taxon>
        <taxon>Pezizomycotina</taxon>
        <taxon>Sordariomycetes</taxon>
        <taxon>Hypocreomycetidae</taxon>
        <taxon>Hypocreales</taxon>
        <taxon>Bionectriaceae</taxon>
        <taxon>Clonostachys</taxon>
    </lineage>
</organism>
<name>A0A9N9Y8T4_9HYPO</name>
<accession>A0A9N9Y8T4</accession>
<feature type="chain" id="PRO_5040510549" description="Sexual development protein" evidence="1">
    <location>
        <begin position="16"/>
        <end position="367"/>
    </location>
</feature>
<dbReference type="Pfam" id="PF13668">
    <property type="entry name" value="Ferritin_2"/>
    <property type="match status" value="1"/>
</dbReference>
<protein>
    <recommendedName>
        <fullName evidence="4">Sexual development protein</fullName>
    </recommendedName>
</protein>
<evidence type="ECO:0000313" key="3">
    <source>
        <dbReference type="Proteomes" id="UP000754883"/>
    </source>
</evidence>
<comment type="caution">
    <text evidence="2">The sequence shown here is derived from an EMBL/GenBank/DDBJ whole genome shotgun (WGS) entry which is preliminary data.</text>
</comment>
<evidence type="ECO:0008006" key="4">
    <source>
        <dbReference type="Google" id="ProtNLM"/>
    </source>
</evidence>
<evidence type="ECO:0000256" key="1">
    <source>
        <dbReference type="SAM" id="SignalP"/>
    </source>
</evidence>
<proteinExistence type="predicted"/>
<keyword evidence="1" id="KW-0732">Signal</keyword>
<gene>
    <name evidence="2" type="ORF">CBYS24578_00001519</name>
</gene>
<dbReference type="AlphaFoldDB" id="A0A9N9Y8T4"/>
<feature type="signal peptide" evidence="1">
    <location>
        <begin position="1"/>
        <end position="15"/>
    </location>
</feature>